<dbReference type="InterPro" id="IPR005548">
    <property type="entry name" value="Cell_div_FtsQ/DivIB_C"/>
</dbReference>
<dbReference type="GO" id="GO:0043093">
    <property type="term" value="P:FtsZ-dependent cytokinesis"/>
    <property type="evidence" value="ECO:0007669"/>
    <property type="project" value="UniProtKB-UniRule"/>
</dbReference>
<dbReference type="PROSITE" id="PS51779">
    <property type="entry name" value="POTRA"/>
    <property type="match status" value="1"/>
</dbReference>
<comment type="subunit">
    <text evidence="9">Part of a complex composed of FtsB, FtsL and FtsQ.</text>
</comment>
<dbReference type="InterPro" id="IPR026579">
    <property type="entry name" value="FtsQ"/>
</dbReference>
<dbReference type="GO" id="GO:0005886">
    <property type="term" value="C:plasma membrane"/>
    <property type="evidence" value="ECO:0007669"/>
    <property type="project" value="UniProtKB-SubCell"/>
</dbReference>
<dbReference type="InterPro" id="IPR034746">
    <property type="entry name" value="POTRA"/>
</dbReference>
<evidence type="ECO:0000256" key="9">
    <source>
        <dbReference type="HAMAP-Rule" id="MF_00911"/>
    </source>
</evidence>
<dbReference type="RefSeq" id="WP_251809986.1">
    <property type="nucleotide sequence ID" value="NZ_CP101527.1"/>
</dbReference>
<evidence type="ECO:0000256" key="1">
    <source>
        <dbReference type="ARBA" id="ARBA00004370"/>
    </source>
</evidence>
<reference evidence="11" key="1">
    <citation type="submission" date="2022-07" db="EMBL/GenBank/DDBJ databases">
        <title>Alkalimarinus sp. nov., isolated from gut of a Alitta virens.</title>
        <authorList>
            <person name="Yang A.I."/>
            <person name="Shin N.-R."/>
        </authorList>
    </citation>
    <scope>NUCLEOTIDE SEQUENCE</scope>
    <source>
        <strain evidence="11">FA028</strain>
    </source>
</reference>
<evidence type="ECO:0000256" key="2">
    <source>
        <dbReference type="ARBA" id="ARBA00022475"/>
    </source>
</evidence>
<dbReference type="HAMAP" id="MF_00911">
    <property type="entry name" value="FtsQ_subfam"/>
    <property type="match status" value="1"/>
</dbReference>
<protein>
    <recommendedName>
        <fullName evidence="9">Cell division protein FtsQ</fullName>
    </recommendedName>
</protein>
<gene>
    <name evidence="9" type="primary">ftsQ</name>
    <name evidence="11" type="ORF">NNL22_12455</name>
</gene>
<evidence type="ECO:0000256" key="5">
    <source>
        <dbReference type="ARBA" id="ARBA00022692"/>
    </source>
</evidence>
<dbReference type="EMBL" id="CP101527">
    <property type="protein sequence ID" value="UZW73846.1"/>
    <property type="molecule type" value="Genomic_DNA"/>
</dbReference>
<evidence type="ECO:0000256" key="8">
    <source>
        <dbReference type="ARBA" id="ARBA00023306"/>
    </source>
</evidence>
<dbReference type="AlphaFoldDB" id="A0A9E8HJG9"/>
<dbReference type="GO" id="GO:0090529">
    <property type="term" value="P:cell septum assembly"/>
    <property type="evidence" value="ECO:0007669"/>
    <property type="project" value="InterPro"/>
</dbReference>
<keyword evidence="12" id="KW-1185">Reference proteome</keyword>
<evidence type="ECO:0000259" key="10">
    <source>
        <dbReference type="PROSITE" id="PS51779"/>
    </source>
</evidence>
<evidence type="ECO:0000256" key="4">
    <source>
        <dbReference type="ARBA" id="ARBA00022618"/>
    </source>
</evidence>
<dbReference type="Gene3D" id="3.10.20.310">
    <property type="entry name" value="membrane protein fhac"/>
    <property type="match status" value="1"/>
</dbReference>
<dbReference type="Proteomes" id="UP001164472">
    <property type="component" value="Chromosome"/>
</dbReference>
<dbReference type="Gene3D" id="3.40.50.11690">
    <property type="entry name" value="Cell division protein FtsQ/DivIB"/>
    <property type="match status" value="1"/>
</dbReference>
<evidence type="ECO:0000313" key="12">
    <source>
        <dbReference type="Proteomes" id="UP001164472"/>
    </source>
</evidence>
<dbReference type="InterPro" id="IPR045335">
    <property type="entry name" value="FtsQ_C_sf"/>
</dbReference>
<evidence type="ECO:0000256" key="7">
    <source>
        <dbReference type="ARBA" id="ARBA00023136"/>
    </source>
</evidence>
<dbReference type="PANTHER" id="PTHR35851:SF1">
    <property type="entry name" value="CELL DIVISION PROTEIN FTSQ"/>
    <property type="match status" value="1"/>
</dbReference>
<dbReference type="Pfam" id="PF03799">
    <property type="entry name" value="FtsQ_DivIB_C"/>
    <property type="match status" value="1"/>
</dbReference>
<evidence type="ECO:0000256" key="3">
    <source>
        <dbReference type="ARBA" id="ARBA00022519"/>
    </source>
</evidence>
<name>A0A9E8HJG9_9ALTE</name>
<proteinExistence type="inferred from homology"/>
<feature type="transmembrane region" description="Helical" evidence="9">
    <location>
        <begin position="42"/>
        <end position="62"/>
    </location>
</feature>
<evidence type="ECO:0000313" key="11">
    <source>
        <dbReference type="EMBL" id="UZW73846.1"/>
    </source>
</evidence>
<evidence type="ECO:0000256" key="6">
    <source>
        <dbReference type="ARBA" id="ARBA00022989"/>
    </source>
</evidence>
<comment type="similarity">
    <text evidence="9">Belongs to the FtsQ/DivIB family. FtsQ subfamily.</text>
</comment>
<organism evidence="11 12">
    <name type="scientific">Alkalimarinus sediminis</name>
    <dbReference type="NCBI Taxonomy" id="1632866"/>
    <lineage>
        <taxon>Bacteria</taxon>
        <taxon>Pseudomonadati</taxon>
        <taxon>Pseudomonadota</taxon>
        <taxon>Gammaproteobacteria</taxon>
        <taxon>Alteromonadales</taxon>
        <taxon>Alteromonadaceae</taxon>
        <taxon>Alkalimarinus</taxon>
    </lineage>
</organism>
<keyword evidence="2 9" id="KW-1003">Cell membrane</keyword>
<dbReference type="PANTHER" id="PTHR35851">
    <property type="entry name" value="CELL DIVISION PROTEIN FTSQ"/>
    <property type="match status" value="1"/>
</dbReference>
<dbReference type="GO" id="GO:0032153">
    <property type="term" value="C:cell division site"/>
    <property type="evidence" value="ECO:0007669"/>
    <property type="project" value="UniProtKB-UniRule"/>
</dbReference>
<sequence>MGQRKQESKSPKRLGATLRQEKKKRSFKIDLTIFDGLKRVKWMPISVVAVVCIASAIVLVYWDELVSGIDREVVKIEVRGQLKYQRPDLLQEALNKHLGEGFFSLDLNAVKKEVEAMPWIYSASLSRRWPGTLMITVKEQHPVASWNREFYLNEYGEVFRPPEPVAVASIPDLLGPADRAKDVLVRYVSYRDQLAAVNEDIALLSLEKRGAWRLTLQNGIDIKLGRAPLDEKLSRFLKAYRQGLNSKAGEIQSIDARYTNGIAVRWKELPNKDDETFESI</sequence>
<feature type="domain" description="POTRA" evidence="10">
    <location>
        <begin position="71"/>
        <end position="140"/>
    </location>
</feature>
<keyword evidence="8 9" id="KW-0131">Cell cycle</keyword>
<dbReference type="KEGG" id="asem:NNL22_12455"/>
<keyword evidence="4 9" id="KW-0132">Cell division</keyword>
<keyword evidence="7 9" id="KW-0472">Membrane</keyword>
<comment type="subcellular location">
    <subcellularLocation>
        <location evidence="9">Cell inner membrane</location>
        <topology evidence="9">Single-pass type II membrane protein</topology>
    </subcellularLocation>
    <subcellularLocation>
        <location evidence="1">Membrane</location>
    </subcellularLocation>
    <text evidence="9">Localizes to the division septum.</text>
</comment>
<dbReference type="Pfam" id="PF08478">
    <property type="entry name" value="POTRA_1"/>
    <property type="match status" value="1"/>
</dbReference>
<keyword evidence="5 9" id="KW-0812">Transmembrane</keyword>
<keyword evidence="3 9" id="KW-0997">Cell inner membrane</keyword>
<keyword evidence="6 9" id="KW-1133">Transmembrane helix</keyword>
<dbReference type="InterPro" id="IPR013685">
    <property type="entry name" value="POTRA_FtsQ_type"/>
</dbReference>
<accession>A0A9E8HJG9</accession>
<comment type="function">
    <text evidence="9">Essential cell division protein. May link together the upstream cell division proteins, which are predominantly cytoplasmic, with the downstream cell division proteins, which are predominantly periplasmic. May control correct divisome assembly.</text>
</comment>